<evidence type="ECO:0000313" key="3">
    <source>
        <dbReference type="EMBL" id="KAK3364427.1"/>
    </source>
</evidence>
<feature type="region of interest" description="Disordered" evidence="1">
    <location>
        <begin position="1"/>
        <end position="86"/>
    </location>
</feature>
<dbReference type="AlphaFoldDB" id="A0AAJ0ML49"/>
<dbReference type="EMBL" id="JAUIQD010000001">
    <property type="protein sequence ID" value="KAK3364427.1"/>
    <property type="molecule type" value="Genomic_DNA"/>
</dbReference>
<proteinExistence type="predicted"/>
<comment type="caution">
    <text evidence="3">The sequence shown here is derived from an EMBL/GenBank/DDBJ whole genome shotgun (WGS) entry which is preliminary data.</text>
</comment>
<keyword evidence="2" id="KW-1133">Transmembrane helix</keyword>
<feature type="compositionally biased region" description="Low complexity" evidence="1">
    <location>
        <begin position="43"/>
        <end position="67"/>
    </location>
</feature>
<reference evidence="3" key="1">
    <citation type="journal article" date="2023" name="Mol. Phylogenet. Evol.">
        <title>Genome-scale phylogeny and comparative genomics of the fungal order Sordariales.</title>
        <authorList>
            <person name="Hensen N."/>
            <person name="Bonometti L."/>
            <person name="Westerberg I."/>
            <person name="Brannstrom I.O."/>
            <person name="Guillou S."/>
            <person name="Cros-Aarteil S."/>
            <person name="Calhoun S."/>
            <person name="Haridas S."/>
            <person name="Kuo A."/>
            <person name="Mondo S."/>
            <person name="Pangilinan J."/>
            <person name="Riley R."/>
            <person name="LaButti K."/>
            <person name="Andreopoulos B."/>
            <person name="Lipzen A."/>
            <person name="Chen C."/>
            <person name="Yan M."/>
            <person name="Daum C."/>
            <person name="Ng V."/>
            <person name="Clum A."/>
            <person name="Steindorff A."/>
            <person name="Ohm R.A."/>
            <person name="Martin F."/>
            <person name="Silar P."/>
            <person name="Natvig D.O."/>
            <person name="Lalanne C."/>
            <person name="Gautier V."/>
            <person name="Ament-Velasquez S.L."/>
            <person name="Kruys A."/>
            <person name="Hutchinson M.I."/>
            <person name="Powell A.J."/>
            <person name="Barry K."/>
            <person name="Miller A.N."/>
            <person name="Grigoriev I.V."/>
            <person name="Debuchy R."/>
            <person name="Gladieux P."/>
            <person name="Hiltunen Thoren M."/>
            <person name="Johannesson H."/>
        </authorList>
    </citation>
    <scope>NUCLEOTIDE SEQUENCE</scope>
    <source>
        <strain evidence="3">CBS 955.72</strain>
    </source>
</reference>
<name>A0AAJ0ML49_9PEZI</name>
<reference evidence="3" key="2">
    <citation type="submission" date="2023-06" db="EMBL/GenBank/DDBJ databases">
        <authorList>
            <consortium name="Lawrence Berkeley National Laboratory"/>
            <person name="Haridas S."/>
            <person name="Hensen N."/>
            <person name="Bonometti L."/>
            <person name="Westerberg I."/>
            <person name="Brannstrom I.O."/>
            <person name="Guillou S."/>
            <person name="Cros-Aarteil S."/>
            <person name="Calhoun S."/>
            <person name="Kuo A."/>
            <person name="Mondo S."/>
            <person name="Pangilinan J."/>
            <person name="Riley R."/>
            <person name="Labutti K."/>
            <person name="Andreopoulos B."/>
            <person name="Lipzen A."/>
            <person name="Chen C."/>
            <person name="Yanf M."/>
            <person name="Daum C."/>
            <person name="Ng V."/>
            <person name="Clum A."/>
            <person name="Steindorff A."/>
            <person name="Ohm R."/>
            <person name="Martin F."/>
            <person name="Silar P."/>
            <person name="Natvig D."/>
            <person name="Lalanne C."/>
            <person name="Gautier V."/>
            <person name="Ament-Velasquez S.L."/>
            <person name="Kruys A."/>
            <person name="Hutchinson M.I."/>
            <person name="Powell A.J."/>
            <person name="Barry K."/>
            <person name="Miller A.N."/>
            <person name="Grigoriev I.V."/>
            <person name="Debuchy R."/>
            <person name="Gladieux P."/>
            <person name="Thoren M.H."/>
            <person name="Johannesson H."/>
        </authorList>
    </citation>
    <scope>NUCLEOTIDE SEQUENCE</scope>
    <source>
        <strain evidence="3">CBS 955.72</strain>
    </source>
</reference>
<evidence type="ECO:0000313" key="4">
    <source>
        <dbReference type="Proteomes" id="UP001275084"/>
    </source>
</evidence>
<accession>A0AAJ0ML49</accession>
<organism evidence="3 4">
    <name type="scientific">Lasiosphaeria hispida</name>
    <dbReference type="NCBI Taxonomy" id="260671"/>
    <lineage>
        <taxon>Eukaryota</taxon>
        <taxon>Fungi</taxon>
        <taxon>Dikarya</taxon>
        <taxon>Ascomycota</taxon>
        <taxon>Pezizomycotina</taxon>
        <taxon>Sordariomycetes</taxon>
        <taxon>Sordariomycetidae</taxon>
        <taxon>Sordariales</taxon>
        <taxon>Lasiosphaeriaceae</taxon>
        <taxon>Lasiosphaeria</taxon>
    </lineage>
</organism>
<keyword evidence="4" id="KW-1185">Reference proteome</keyword>
<keyword evidence="2" id="KW-0472">Membrane</keyword>
<protein>
    <submittedName>
        <fullName evidence="3">Uncharacterized protein</fullName>
    </submittedName>
</protein>
<evidence type="ECO:0000256" key="2">
    <source>
        <dbReference type="SAM" id="Phobius"/>
    </source>
</evidence>
<evidence type="ECO:0000256" key="1">
    <source>
        <dbReference type="SAM" id="MobiDB-lite"/>
    </source>
</evidence>
<keyword evidence="2" id="KW-0812">Transmembrane</keyword>
<sequence>MTVANPLSRKSVRPHPKRALKKKTPTPSGGGAGISLPPPTPNPAAVTTIKTAQPTTAAAGAAASKAALRGPPPPPTTGPPRIFRGPFASWPRHQRYMVTAGFAGCIIIGTLAGAVMKMDQEVKAEKQKMREATTEERTAFLEERREYLVGQKAELDKKIGGLHERMKARESGLSGR</sequence>
<feature type="transmembrane region" description="Helical" evidence="2">
    <location>
        <begin position="96"/>
        <end position="116"/>
    </location>
</feature>
<dbReference type="Proteomes" id="UP001275084">
    <property type="component" value="Unassembled WGS sequence"/>
</dbReference>
<feature type="compositionally biased region" description="Basic residues" evidence="1">
    <location>
        <begin position="10"/>
        <end position="24"/>
    </location>
</feature>
<gene>
    <name evidence="3" type="ORF">B0T25DRAFT_64176</name>
</gene>